<dbReference type="RefSeq" id="WP_083060170.1">
    <property type="nucleotide sequence ID" value="NZ_JACKVM010000014.1"/>
</dbReference>
<accession>A0A1W9YUE9</accession>
<protein>
    <submittedName>
        <fullName evidence="3">HNH endonuclease</fullName>
    </submittedName>
</protein>
<dbReference type="Proteomes" id="UP000192366">
    <property type="component" value="Unassembled WGS sequence"/>
</dbReference>
<dbReference type="GO" id="GO:0004519">
    <property type="term" value="F:endonuclease activity"/>
    <property type="evidence" value="ECO:0007669"/>
    <property type="project" value="UniProtKB-KW"/>
</dbReference>
<comment type="caution">
    <text evidence="3">The sequence shown here is derived from an EMBL/GenBank/DDBJ whole genome shotgun (WGS) entry which is preliminary data.</text>
</comment>
<dbReference type="InterPro" id="IPR003870">
    <property type="entry name" value="DUF222"/>
</dbReference>
<feature type="domain" description="HNH nuclease" evidence="2">
    <location>
        <begin position="402"/>
        <end position="453"/>
    </location>
</feature>
<evidence type="ECO:0000259" key="2">
    <source>
        <dbReference type="SMART" id="SM00507"/>
    </source>
</evidence>
<feature type="compositionally biased region" description="Low complexity" evidence="1">
    <location>
        <begin position="331"/>
        <end position="355"/>
    </location>
</feature>
<dbReference type="CDD" id="cd00085">
    <property type="entry name" value="HNHc"/>
    <property type="match status" value="1"/>
</dbReference>
<dbReference type="Pfam" id="PF02720">
    <property type="entry name" value="DUF222"/>
    <property type="match status" value="1"/>
</dbReference>
<dbReference type="OrthoDB" id="4775237at2"/>
<evidence type="ECO:0000313" key="3">
    <source>
        <dbReference type="EMBL" id="ORA03681.1"/>
    </source>
</evidence>
<reference evidence="3 4" key="1">
    <citation type="submission" date="2017-02" db="EMBL/GenBank/DDBJ databases">
        <title>The new phylogeny of genus Mycobacterium.</title>
        <authorList>
            <person name="Tortoli E."/>
            <person name="Trovato A."/>
            <person name="Cirillo D.M."/>
        </authorList>
    </citation>
    <scope>NUCLEOTIDE SEQUENCE [LARGE SCALE GENOMIC DNA]</scope>
    <source>
        <strain evidence="3 4">DSM 45578</strain>
    </source>
</reference>
<sequence>MFERSSLRELSDEALTSAITAETQAEAAAAARRLALIAEATARWCEDEDEQSALRLIDGWAQAKAQVGAACNLGPHAANTQMRIGVALRERLPQTAAVFGTGAISAKVISAITWRTHLVTDPDALASIDAGIAENAHGFGMLSENALTAAVDFWVHKYDPLAVIRSKAAAKDRYIEFGDKDDPDGIVSFWGRMRTTDAKITEARADELADGVCANDPRTKRERRADAVAAVMAGGTRLTCLCGDPACAGSGKDPRAGAVTIYVLTGQRPDTGQGSEPATGPGPDGGPQPGPVEPDGGPGDESDESQSAEKPAAAQQPPAEEPAPADDPAAEPKSPAAPAAHARPAAPAARSTRPGAGAGISLDGAIIPAHLLTELITTGATIRPISSPSDLGAENRYRPSAKLSAFVRMTSMTCAFPGCGRPAHKADLDHLTPWPAGATHPGNLRPYCREHHLIKTLKIGWTPTAHTDGSTTWTAPTGHTYTTRPLGPVLFPHKAFATEIPRTRHISLLDHDNREPTLPTRQRTRQQDREYRINAERVRNALEIALDSDPPPY</sequence>
<evidence type="ECO:0000256" key="1">
    <source>
        <dbReference type="SAM" id="MobiDB-lite"/>
    </source>
</evidence>
<dbReference type="AlphaFoldDB" id="A0A1W9YUE9"/>
<keyword evidence="3" id="KW-0255">Endonuclease</keyword>
<dbReference type="SMART" id="SM00507">
    <property type="entry name" value="HNHc"/>
    <property type="match status" value="1"/>
</dbReference>
<proteinExistence type="predicted"/>
<dbReference type="InterPro" id="IPR003615">
    <property type="entry name" value="HNH_nuc"/>
</dbReference>
<name>A0A1W9YUE9_MYCBA</name>
<evidence type="ECO:0000313" key="4">
    <source>
        <dbReference type="Proteomes" id="UP000192366"/>
    </source>
</evidence>
<feature type="region of interest" description="Disordered" evidence="1">
    <location>
        <begin position="267"/>
        <end position="355"/>
    </location>
</feature>
<gene>
    <name evidence="3" type="ORF">BST17_17565</name>
</gene>
<dbReference type="EMBL" id="MVHJ01000014">
    <property type="protein sequence ID" value="ORA03681.1"/>
    <property type="molecule type" value="Genomic_DNA"/>
</dbReference>
<keyword evidence="3" id="KW-0540">Nuclease</keyword>
<dbReference type="STRING" id="564198.BST17_17565"/>
<keyword evidence="4" id="KW-1185">Reference proteome</keyword>
<feature type="compositionally biased region" description="Low complexity" evidence="1">
    <location>
        <begin position="308"/>
        <end position="318"/>
    </location>
</feature>
<organism evidence="3 4">
    <name type="scientific">Mycolicibacterium bacteremicum</name>
    <name type="common">Mycobacterium bacteremicum</name>
    <dbReference type="NCBI Taxonomy" id="564198"/>
    <lineage>
        <taxon>Bacteria</taxon>
        <taxon>Bacillati</taxon>
        <taxon>Actinomycetota</taxon>
        <taxon>Actinomycetes</taxon>
        <taxon>Mycobacteriales</taxon>
        <taxon>Mycobacteriaceae</taxon>
        <taxon>Mycolicibacterium</taxon>
    </lineage>
</organism>
<keyword evidence="3" id="KW-0378">Hydrolase</keyword>